<dbReference type="AlphaFoldDB" id="M5RTQ4"/>
<accession>M5RTQ4</accession>
<organism evidence="1 2">
    <name type="scientific">Rhodopirellula maiorica SM1</name>
    <dbReference type="NCBI Taxonomy" id="1265738"/>
    <lineage>
        <taxon>Bacteria</taxon>
        <taxon>Pseudomonadati</taxon>
        <taxon>Planctomycetota</taxon>
        <taxon>Planctomycetia</taxon>
        <taxon>Pirellulales</taxon>
        <taxon>Pirellulaceae</taxon>
        <taxon>Novipirellula</taxon>
    </lineage>
</organism>
<sequence>MTYRDRNPQWKVVFSRQDRRERQRGADCHAAFKRESGFGVARTRNYLMGFK</sequence>
<evidence type="ECO:0000313" key="1">
    <source>
        <dbReference type="EMBL" id="EMI22723.1"/>
    </source>
</evidence>
<dbReference type="Proteomes" id="UP000011991">
    <property type="component" value="Unassembled WGS sequence"/>
</dbReference>
<reference evidence="1 2" key="1">
    <citation type="journal article" date="2013" name="Mar. Genomics">
        <title>Expression of sulfatases in Rhodopirellula baltica and the diversity of sulfatases in the genus Rhodopirellula.</title>
        <authorList>
            <person name="Wegner C.E."/>
            <person name="Richter-Heitmann T."/>
            <person name="Klindworth A."/>
            <person name="Klockow C."/>
            <person name="Richter M."/>
            <person name="Achstetter T."/>
            <person name="Glockner F.O."/>
            <person name="Harder J."/>
        </authorList>
    </citation>
    <scope>NUCLEOTIDE SEQUENCE [LARGE SCALE GENOMIC DNA]</scope>
    <source>
        <strain evidence="1 2">SM1</strain>
    </source>
</reference>
<name>M5RTQ4_9BACT</name>
<proteinExistence type="predicted"/>
<comment type="caution">
    <text evidence="1">The sequence shown here is derived from an EMBL/GenBank/DDBJ whole genome shotgun (WGS) entry which is preliminary data.</text>
</comment>
<dbReference type="EMBL" id="ANOG01000047">
    <property type="protein sequence ID" value="EMI22723.1"/>
    <property type="molecule type" value="Genomic_DNA"/>
</dbReference>
<keyword evidence="2" id="KW-1185">Reference proteome</keyword>
<gene>
    <name evidence="1" type="ORF">RMSM_00349</name>
</gene>
<evidence type="ECO:0000313" key="2">
    <source>
        <dbReference type="Proteomes" id="UP000011991"/>
    </source>
</evidence>
<protein>
    <submittedName>
        <fullName evidence="1">Uncharacterized protein</fullName>
    </submittedName>
</protein>